<feature type="domain" description="SnoaL-like" evidence="1">
    <location>
        <begin position="5"/>
        <end position="123"/>
    </location>
</feature>
<protein>
    <submittedName>
        <fullName evidence="2">Nuclear transport factor 2 family protein</fullName>
    </submittedName>
</protein>
<dbReference type="EMBL" id="JBICRM010000054">
    <property type="protein sequence ID" value="MFG1710656.1"/>
    <property type="molecule type" value="Genomic_DNA"/>
</dbReference>
<comment type="caution">
    <text evidence="2">The sequence shown here is derived from an EMBL/GenBank/DDBJ whole genome shotgun (WGS) entry which is preliminary data.</text>
</comment>
<name>A0ABW7ATC5_9ACTN</name>
<sequence>MAFTADDRIAVTELISMHGHLIDGGELDRLDELFTADVVYDVSDFGFGVVQGLTAIREAALARGEGNPVGHHVTNVILTEVADDHVRALSKGIGIMADGTCGSATYEDTISRGNRGWRITHRKVLARRVDFLDAAVAGVAQAGDGDGLVDGGLHAAPEGVVVAPGKCLRAEGDV</sequence>
<dbReference type="InterPro" id="IPR037401">
    <property type="entry name" value="SnoaL-like"/>
</dbReference>
<dbReference type="Gene3D" id="3.10.450.50">
    <property type="match status" value="1"/>
</dbReference>
<evidence type="ECO:0000313" key="2">
    <source>
        <dbReference type="EMBL" id="MFG1710656.1"/>
    </source>
</evidence>
<gene>
    <name evidence="2" type="ORF">ACFLIM_46570</name>
</gene>
<organism evidence="2 3">
    <name type="scientific">Nonomuraea marmarensis</name>
    <dbReference type="NCBI Taxonomy" id="3351344"/>
    <lineage>
        <taxon>Bacteria</taxon>
        <taxon>Bacillati</taxon>
        <taxon>Actinomycetota</taxon>
        <taxon>Actinomycetes</taxon>
        <taxon>Streptosporangiales</taxon>
        <taxon>Streptosporangiaceae</taxon>
        <taxon>Nonomuraea</taxon>
    </lineage>
</organism>
<dbReference type="SUPFAM" id="SSF54427">
    <property type="entry name" value="NTF2-like"/>
    <property type="match status" value="1"/>
</dbReference>
<accession>A0ABW7ATC5</accession>
<dbReference type="CDD" id="cd00531">
    <property type="entry name" value="NTF2_like"/>
    <property type="match status" value="1"/>
</dbReference>
<reference evidence="2 3" key="1">
    <citation type="submission" date="2024-10" db="EMBL/GenBank/DDBJ databases">
        <authorList>
            <person name="Topkara A.R."/>
            <person name="Saygin H."/>
        </authorList>
    </citation>
    <scope>NUCLEOTIDE SEQUENCE [LARGE SCALE GENOMIC DNA]</scope>
    <source>
        <strain evidence="2 3">M3C6</strain>
    </source>
</reference>
<keyword evidence="3" id="KW-1185">Reference proteome</keyword>
<dbReference type="InterPro" id="IPR032710">
    <property type="entry name" value="NTF2-like_dom_sf"/>
</dbReference>
<dbReference type="Pfam" id="PF13577">
    <property type="entry name" value="SnoaL_4"/>
    <property type="match status" value="1"/>
</dbReference>
<evidence type="ECO:0000313" key="3">
    <source>
        <dbReference type="Proteomes" id="UP001603978"/>
    </source>
</evidence>
<dbReference type="Proteomes" id="UP001603978">
    <property type="component" value="Unassembled WGS sequence"/>
</dbReference>
<evidence type="ECO:0000259" key="1">
    <source>
        <dbReference type="Pfam" id="PF13577"/>
    </source>
</evidence>
<dbReference type="RefSeq" id="WP_393176643.1">
    <property type="nucleotide sequence ID" value="NZ_JBICRM010000054.1"/>
</dbReference>
<proteinExistence type="predicted"/>